<gene>
    <name evidence="1" type="ORF">MNB_SM-6-429</name>
</gene>
<protein>
    <submittedName>
        <fullName evidence="1">Uncharacterized protein</fullName>
    </submittedName>
</protein>
<name>A0A1W1CLX1_9ZZZZ</name>
<reference evidence="1" key="1">
    <citation type="submission" date="2016-10" db="EMBL/GenBank/DDBJ databases">
        <authorList>
            <person name="de Groot N.N."/>
        </authorList>
    </citation>
    <scope>NUCLEOTIDE SEQUENCE</scope>
</reference>
<evidence type="ECO:0000313" key="1">
    <source>
        <dbReference type="EMBL" id="SFV66890.1"/>
    </source>
</evidence>
<dbReference type="AlphaFoldDB" id="A0A1W1CLX1"/>
<accession>A0A1W1CLX1</accession>
<sequence length="141" mass="17272">MRRVLQVFFTLTLFGSVIFANDFREVFKISLKKDEQKKILVKYDNKEKLFEFRWTLYVNDGLVTLYKYDDFIAQNVLYLNHKNQSLRIKLRDDGQNYYNPPYFLLKFKDFDVKKQKAKFELYLYDNAMQMKLKFLKNKKTN</sequence>
<organism evidence="1">
    <name type="scientific">hydrothermal vent metagenome</name>
    <dbReference type="NCBI Taxonomy" id="652676"/>
    <lineage>
        <taxon>unclassified sequences</taxon>
        <taxon>metagenomes</taxon>
        <taxon>ecological metagenomes</taxon>
    </lineage>
</organism>
<dbReference type="EMBL" id="FPHK01000103">
    <property type="protein sequence ID" value="SFV66890.1"/>
    <property type="molecule type" value="Genomic_DNA"/>
</dbReference>
<proteinExistence type="predicted"/>